<dbReference type="InterPro" id="IPR001310">
    <property type="entry name" value="Histidine_triad_HIT"/>
</dbReference>
<dbReference type="PANTHER" id="PTHR46648:SF1">
    <property type="entry name" value="ADENOSINE 5'-MONOPHOSPHORAMIDASE HNT1"/>
    <property type="match status" value="1"/>
</dbReference>
<dbReference type="CDD" id="cd01277">
    <property type="entry name" value="HINT_subgroup"/>
    <property type="match status" value="1"/>
</dbReference>
<evidence type="ECO:0000256" key="1">
    <source>
        <dbReference type="PIRSR" id="PIRSR601310-1"/>
    </source>
</evidence>
<evidence type="ECO:0000256" key="2">
    <source>
        <dbReference type="PIRSR" id="PIRSR601310-3"/>
    </source>
</evidence>
<proteinExistence type="predicted"/>
<dbReference type="PRINTS" id="PR00332">
    <property type="entry name" value="HISTRIAD"/>
</dbReference>
<dbReference type="InterPro" id="IPR011146">
    <property type="entry name" value="HIT-like"/>
</dbReference>
<dbReference type="Gene3D" id="3.30.428.10">
    <property type="entry name" value="HIT-like"/>
    <property type="match status" value="1"/>
</dbReference>
<comment type="caution">
    <text evidence="5">The sequence shown here is derived from an EMBL/GenBank/DDBJ whole genome shotgun (WGS) entry which is preliminary data.</text>
</comment>
<name>A0A2H0UA59_9BACT</name>
<dbReference type="InterPro" id="IPR039384">
    <property type="entry name" value="HINT"/>
</dbReference>
<feature type="active site" description="Tele-AMP-histidine intermediate" evidence="1">
    <location>
        <position position="100"/>
    </location>
</feature>
<dbReference type="InterPro" id="IPR036265">
    <property type="entry name" value="HIT-like_sf"/>
</dbReference>
<feature type="domain" description="HIT" evidence="4">
    <location>
        <begin position="6"/>
        <end position="113"/>
    </location>
</feature>
<protein>
    <submittedName>
        <fullName evidence="5">HIT family protein</fullName>
    </submittedName>
</protein>
<dbReference type="Proteomes" id="UP000231379">
    <property type="component" value="Unassembled WGS sequence"/>
</dbReference>
<gene>
    <name evidence="5" type="ORF">COU20_01020</name>
</gene>
<dbReference type="GO" id="GO:0003824">
    <property type="term" value="F:catalytic activity"/>
    <property type="evidence" value="ECO:0007669"/>
    <property type="project" value="InterPro"/>
</dbReference>
<dbReference type="PANTHER" id="PTHR46648">
    <property type="entry name" value="HIT FAMILY PROTEIN 1"/>
    <property type="match status" value="1"/>
</dbReference>
<dbReference type="Pfam" id="PF01230">
    <property type="entry name" value="HIT"/>
    <property type="match status" value="1"/>
</dbReference>
<evidence type="ECO:0000313" key="6">
    <source>
        <dbReference type="Proteomes" id="UP000231379"/>
    </source>
</evidence>
<evidence type="ECO:0000256" key="3">
    <source>
        <dbReference type="PROSITE-ProRule" id="PRU00464"/>
    </source>
</evidence>
<dbReference type="GO" id="GO:0009117">
    <property type="term" value="P:nucleotide metabolic process"/>
    <property type="evidence" value="ECO:0007669"/>
    <property type="project" value="TreeGrafter"/>
</dbReference>
<dbReference type="EMBL" id="PFBM01000008">
    <property type="protein sequence ID" value="PIR82665.1"/>
    <property type="molecule type" value="Genomic_DNA"/>
</dbReference>
<evidence type="ECO:0000313" key="5">
    <source>
        <dbReference type="EMBL" id="PIR82665.1"/>
    </source>
</evidence>
<dbReference type="AlphaFoldDB" id="A0A2H0UA59"/>
<dbReference type="SUPFAM" id="SSF54197">
    <property type="entry name" value="HIT-like"/>
    <property type="match status" value="1"/>
</dbReference>
<dbReference type="PROSITE" id="PS51084">
    <property type="entry name" value="HIT_2"/>
    <property type="match status" value="1"/>
</dbReference>
<sequence>MNGDCIFCKIVAGELPSHKLYEDGKTLAFLDIRPVNAGHTLVVPKNHSSNIFDISPEDWAAVAETTRIVARAIDEGVGADGVNIGMNNREDAGQVVHHPHIHVIPRFKGDGIKLMPQRDYREGEADETARKIRAALQTST</sequence>
<accession>A0A2H0UA59</accession>
<reference evidence="6" key="1">
    <citation type="submission" date="2017-09" db="EMBL/GenBank/DDBJ databases">
        <title>Depth-based differentiation of microbial function through sediment-hosted aquifers and enrichment of novel symbionts in the deep terrestrial subsurface.</title>
        <authorList>
            <person name="Probst A.J."/>
            <person name="Ladd B."/>
            <person name="Jarett J.K."/>
            <person name="Geller-Mcgrath D.E."/>
            <person name="Sieber C.M.K."/>
            <person name="Emerson J.B."/>
            <person name="Anantharaman K."/>
            <person name="Thomas B.C."/>
            <person name="Malmstrom R."/>
            <person name="Stieglmeier M."/>
            <person name="Klingl A."/>
            <person name="Woyke T."/>
            <person name="Ryan C.M."/>
            <person name="Banfield J.F."/>
        </authorList>
    </citation>
    <scope>NUCLEOTIDE SEQUENCE [LARGE SCALE GENOMIC DNA]</scope>
</reference>
<organism evidence="5 6">
    <name type="scientific">Candidatus Kaiserbacteria bacterium CG10_big_fil_rev_8_21_14_0_10_59_10</name>
    <dbReference type="NCBI Taxonomy" id="1974612"/>
    <lineage>
        <taxon>Bacteria</taxon>
        <taxon>Candidatus Kaiseribacteriota</taxon>
    </lineage>
</organism>
<feature type="short sequence motif" description="Histidine triad motif" evidence="2 3">
    <location>
        <begin position="98"/>
        <end position="102"/>
    </location>
</feature>
<evidence type="ECO:0000259" key="4">
    <source>
        <dbReference type="PROSITE" id="PS51084"/>
    </source>
</evidence>